<evidence type="ECO:0000313" key="3">
    <source>
        <dbReference type="EMBL" id="NEK58246.1"/>
    </source>
</evidence>
<comment type="caution">
    <text evidence="3">The sequence shown here is derived from an EMBL/GenBank/DDBJ whole genome shotgun (WGS) entry which is preliminary data.</text>
</comment>
<reference evidence="3 4" key="1">
    <citation type="submission" date="2020-02" db="EMBL/GenBank/DDBJ databases">
        <title>Geodermatophilus sabuli CPCC 205279 I12A-02694.</title>
        <authorList>
            <person name="Jiang Z."/>
        </authorList>
    </citation>
    <scope>NUCLEOTIDE SEQUENCE [LARGE SCALE GENOMIC DNA]</scope>
    <source>
        <strain evidence="3 4">I12A-02694</strain>
    </source>
</reference>
<dbReference type="Pfam" id="PF02129">
    <property type="entry name" value="Peptidase_S15"/>
    <property type="match status" value="1"/>
</dbReference>
<dbReference type="SUPFAM" id="SSF49785">
    <property type="entry name" value="Galactose-binding domain-like"/>
    <property type="match status" value="1"/>
</dbReference>
<dbReference type="GO" id="GO:0008239">
    <property type="term" value="F:dipeptidyl-peptidase activity"/>
    <property type="evidence" value="ECO:0007669"/>
    <property type="project" value="InterPro"/>
</dbReference>
<feature type="domain" description="Xaa-Pro dipeptidyl-peptidase C-terminal" evidence="2">
    <location>
        <begin position="329"/>
        <end position="556"/>
    </location>
</feature>
<evidence type="ECO:0000259" key="2">
    <source>
        <dbReference type="SMART" id="SM00939"/>
    </source>
</evidence>
<dbReference type="Pfam" id="PF08530">
    <property type="entry name" value="PepX_C"/>
    <property type="match status" value="1"/>
</dbReference>
<keyword evidence="4" id="KW-1185">Reference proteome</keyword>
<dbReference type="InterPro" id="IPR008979">
    <property type="entry name" value="Galactose-bd-like_sf"/>
</dbReference>
<dbReference type="SMART" id="SM00939">
    <property type="entry name" value="PepX_C"/>
    <property type="match status" value="1"/>
</dbReference>
<dbReference type="NCBIfam" id="TIGR00976">
    <property type="entry name" value="CocE_NonD"/>
    <property type="match status" value="1"/>
</dbReference>
<dbReference type="InterPro" id="IPR000383">
    <property type="entry name" value="Xaa-Pro-like_dom"/>
</dbReference>
<dbReference type="InterPro" id="IPR013736">
    <property type="entry name" value="Xaa-Pro_dipept_C"/>
</dbReference>
<proteinExistence type="predicted"/>
<dbReference type="RefSeq" id="WP_163481604.1">
    <property type="nucleotide sequence ID" value="NZ_JAAGWF010000009.1"/>
</dbReference>
<dbReference type="PANTHER" id="PTHR43056:SF10">
    <property type="entry name" value="COCE_NOND FAMILY, PUTATIVE (AFU_ORTHOLOGUE AFUA_7G00600)-RELATED"/>
    <property type="match status" value="1"/>
</dbReference>
<dbReference type="Gene3D" id="2.60.120.260">
    <property type="entry name" value="Galactose-binding domain-like"/>
    <property type="match status" value="1"/>
</dbReference>
<dbReference type="InterPro" id="IPR005674">
    <property type="entry name" value="CocE/Ser_esterase"/>
</dbReference>
<sequence length="579" mass="65679">MFSTRWQTSPRQHDVTYERIQIAMPDGVRLAAQVWRPSAPGAFPAVLGYHPYASAAQTAPITPSAISAVGHFGPGQESGNGWIEAGDPNFYARRGYAYVLVNIRGTGESEGVYQYLSEQEARDGHDVIEWIAEQDWCDGGVGMFGVSYFARIQYFVAATQPPHLKCLFAPWASSDQYRDVFYQGGIFSKDWPLYWGRSSLRNTRYESEVVSGLSEEELEERLDRLRADPDIAQDPELAAVLADPHRPTHRFVLDVMLNDRDTDFWRRRSFDYEKIQVPVYLGADWANYGLHLPGTFRTWAALSHVPRRMIVGPTPYLDRPLSQLQYESLRWYDTWLKGMDVGLDEEPPVNVFVMGTGRWKQSTEWPLPETRWTSFYLHEKGRLWEREHFPNEGSSSYSDSPWGREFLEFSTSPLVEETEVIGPMVLRLHASTTDEEVFWFVSVREVDPDGEERVLTRGWLRGTHRAVDPSAGTPWLPHHPHTERLPITPGAVERYDIPIVPTANLFRPGSRLKIKIAGADDASANSLEAIAAGHIRRRLPSRVTVFHNEEHPSELLVPVTSGNLLGTYISGGGPYTGYR</sequence>
<dbReference type="PANTHER" id="PTHR43056">
    <property type="entry name" value="PEPTIDASE S9 PROLYL OLIGOPEPTIDASE"/>
    <property type="match status" value="1"/>
</dbReference>
<gene>
    <name evidence="3" type="ORF">GCU56_10225</name>
</gene>
<dbReference type="SUPFAM" id="SSF53474">
    <property type="entry name" value="alpha/beta-Hydrolases"/>
    <property type="match status" value="1"/>
</dbReference>
<accession>A0A7K3W047</accession>
<dbReference type="AlphaFoldDB" id="A0A7K3W047"/>
<dbReference type="Gene3D" id="3.40.50.1820">
    <property type="entry name" value="alpha/beta hydrolase"/>
    <property type="match status" value="2"/>
</dbReference>
<organism evidence="3 4">
    <name type="scientific">Geodermatophilus sabuli</name>
    <dbReference type="NCBI Taxonomy" id="1564158"/>
    <lineage>
        <taxon>Bacteria</taxon>
        <taxon>Bacillati</taxon>
        <taxon>Actinomycetota</taxon>
        <taxon>Actinomycetes</taxon>
        <taxon>Geodermatophilales</taxon>
        <taxon>Geodermatophilaceae</taxon>
        <taxon>Geodermatophilus</taxon>
    </lineage>
</organism>
<dbReference type="Proteomes" id="UP000470246">
    <property type="component" value="Unassembled WGS sequence"/>
</dbReference>
<keyword evidence="1 3" id="KW-0378">Hydrolase</keyword>
<protein>
    <submittedName>
        <fullName evidence="3">CocE/NonD family hydrolase</fullName>
    </submittedName>
</protein>
<dbReference type="EMBL" id="JAAGWF010000009">
    <property type="protein sequence ID" value="NEK58246.1"/>
    <property type="molecule type" value="Genomic_DNA"/>
</dbReference>
<dbReference type="InterPro" id="IPR029058">
    <property type="entry name" value="AB_hydrolase_fold"/>
</dbReference>
<evidence type="ECO:0000313" key="4">
    <source>
        <dbReference type="Proteomes" id="UP000470246"/>
    </source>
</evidence>
<name>A0A7K3W047_9ACTN</name>
<dbReference type="InterPro" id="IPR050585">
    <property type="entry name" value="Xaa-Pro_dipeptidyl-ppase/CocE"/>
</dbReference>
<evidence type="ECO:0000256" key="1">
    <source>
        <dbReference type="ARBA" id="ARBA00022801"/>
    </source>
</evidence>